<comment type="caution">
    <text evidence="1">The sequence shown here is derived from an EMBL/GenBank/DDBJ whole genome shotgun (WGS) entry which is preliminary data.</text>
</comment>
<evidence type="ECO:0000313" key="2">
    <source>
        <dbReference type="Proteomes" id="UP001274321"/>
    </source>
</evidence>
<keyword evidence="2" id="KW-1185">Reference proteome</keyword>
<dbReference type="RefSeq" id="WP_319844497.1">
    <property type="nucleotide sequence ID" value="NZ_JAXAFJ010000005.1"/>
</dbReference>
<protein>
    <recommendedName>
        <fullName evidence="3">DUF1902 domain-containing protein</fullName>
    </recommendedName>
</protein>
<name>A0ABU4RP32_9HYPH</name>
<organism evidence="1 2">
    <name type="scientific">Terrihabitans rhizophilus</name>
    <dbReference type="NCBI Taxonomy" id="3092662"/>
    <lineage>
        <taxon>Bacteria</taxon>
        <taxon>Pseudomonadati</taxon>
        <taxon>Pseudomonadota</taxon>
        <taxon>Alphaproteobacteria</taxon>
        <taxon>Hyphomicrobiales</taxon>
        <taxon>Terrihabitans</taxon>
    </lineage>
</organism>
<sequence>MAIAVYEIMPREEKWFVLHDGNEAGPYLSSEAALVATTSAASASLMDGLGVEIRVQPGIKAPASPREGGL</sequence>
<gene>
    <name evidence="1" type="ORF">SCD90_09840</name>
</gene>
<accession>A0ABU4RP32</accession>
<evidence type="ECO:0000313" key="1">
    <source>
        <dbReference type="EMBL" id="MDX6806366.1"/>
    </source>
</evidence>
<evidence type="ECO:0008006" key="3">
    <source>
        <dbReference type="Google" id="ProtNLM"/>
    </source>
</evidence>
<reference evidence="1 2" key="1">
    <citation type="submission" date="2023-11" db="EMBL/GenBank/DDBJ databases">
        <authorList>
            <person name="Bao R."/>
        </authorList>
    </citation>
    <scope>NUCLEOTIDE SEQUENCE [LARGE SCALE GENOMIC DNA]</scope>
    <source>
        <strain evidence="1 2">PJ23</strain>
    </source>
</reference>
<dbReference type="Proteomes" id="UP001274321">
    <property type="component" value="Unassembled WGS sequence"/>
</dbReference>
<dbReference type="EMBL" id="JAXAFJ010000005">
    <property type="protein sequence ID" value="MDX6806366.1"/>
    <property type="molecule type" value="Genomic_DNA"/>
</dbReference>
<proteinExistence type="predicted"/>